<keyword evidence="1" id="KW-0723">Serine/threonine-protein kinase</keyword>
<keyword evidence="9" id="KW-1185">Reference proteome</keyword>
<organism evidence="8 9">
    <name type="scientific">Armillaria ostoyae</name>
    <name type="common">Armillaria root rot fungus</name>
    <dbReference type="NCBI Taxonomy" id="47428"/>
    <lineage>
        <taxon>Eukaryota</taxon>
        <taxon>Fungi</taxon>
        <taxon>Dikarya</taxon>
        <taxon>Basidiomycota</taxon>
        <taxon>Agaricomycotina</taxon>
        <taxon>Agaricomycetes</taxon>
        <taxon>Agaricomycetidae</taxon>
        <taxon>Agaricales</taxon>
        <taxon>Marasmiineae</taxon>
        <taxon>Physalacriaceae</taxon>
        <taxon>Armillaria</taxon>
    </lineage>
</organism>
<dbReference type="InterPro" id="IPR011009">
    <property type="entry name" value="Kinase-like_dom_sf"/>
</dbReference>
<dbReference type="Proteomes" id="UP000219338">
    <property type="component" value="Unassembled WGS sequence"/>
</dbReference>
<protein>
    <recommendedName>
        <fullName evidence="7">Protein kinase domain-containing protein</fullName>
    </recommendedName>
</protein>
<evidence type="ECO:0000256" key="6">
    <source>
        <dbReference type="SAM" id="MobiDB-lite"/>
    </source>
</evidence>
<dbReference type="PANTHER" id="PTHR45646">
    <property type="entry name" value="SERINE/THREONINE-PROTEIN KINASE DOA-RELATED"/>
    <property type="match status" value="1"/>
</dbReference>
<keyword evidence="5" id="KW-0067">ATP-binding</keyword>
<reference evidence="9" key="1">
    <citation type="journal article" date="2017" name="Nat. Ecol. Evol.">
        <title>Genome expansion and lineage-specific genetic innovations in the forest pathogenic fungi Armillaria.</title>
        <authorList>
            <person name="Sipos G."/>
            <person name="Prasanna A.N."/>
            <person name="Walter M.C."/>
            <person name="O'Connor E."/>
            <person name="Balint B."/>
            <person name="Krizsan K."/>
            <person name="Kiss B."/>
            <person name="Hess J."/>
            <person name="Varga T."/>
            <person name="Slot J."/>
            <person name="Riley R."/>
            <person name="Boka B."/>
            <person name="Rigling D."/>
            <person name="Barry K."/>
            <person name="Lee J."/>
            <person name="Mihaltcheva S."/>
            <person name="LaButti K."/>
            <person name="Lipzen A."/>
            <person name="Waldron R."/>
            <person name="Moloney N.M."/>
            <person name="Sperisen C."/>
            <person name="Kredics L."/>
            <person name="Vagvoelgyi C."/>
            <person name="Patrignani A."/>
            <person name="Fitzpatrick D."/>
            <person name="Nagy I."/>
            <person name="Doyle S."/>
            <person name="Anderson J.B."/>
            <person name="Grigoriev I.V."/>
            <person name="Gueldener U."/>
            <person name="Muensterkoetter M."/>
            <person name="Nagy L.G."/>
        </authorList>
    </citation>
    <scope>NUCLEOTIDE SEQUENCE [LARGE SCALE GENOMIC DNA]</scope>
    <source>
        <strain evidence="9">C18/9</strain>
    </source>
</reference>
<dbReference type="PANTHER" id="PTHR45646:SF11">
    <property type="entry name" value="SERINE_THREONINE-PROTEIN KINASE DOA"/>
    <property type="match status" value="1"/>
</dbReference>
<sequence>MQPSPTDDQKAQPVHWTKDPRAGTDASPVPLTPNQHWTVDPESGERVVDFDFTEEPLGMPESMGYGFAQFEFGESLGGNVDNQSRSYTVLRKLGWGMNSSTWLVQDQRFNILVIASVLSASKLRVPFIEREDAAQTLLLAVKETLEKRFHVAFDDVKIRDCSKGKRLRRWRSAGQVSGIIQARPITLDVNFIGDWQIGKDIFDIGRFHSEKGVGQVEEAYFALKALNGHCTQYAAKSVSWELPALQLTTNTPDHDPTPHCLRLVDHFFLPGKGSAGRHLCLVTPLFGGDITRYARSSNFLHYPLPLAKRILLHTLRALNDLHECGVVHTDIKPDTIFFDTTLSNEDIRMLLESDPSQWHQAEASYDGIVHAAVSQPLPLPTIEEFTKRTFVLGDLGSVWISLSLAQLIGQRITDHICPESLRPPEIYIGGPWDEKVDIWSFGCLVYEIVTGVPLFKTKEGSVDGVHLDATEIILFQMIAHTREVFLAKQLSVSPLAGHYFNETCRLKKKPGHYLYQTEHWVVRSSDGDISMDKAKEVVRFMRRCLRLDPADRASAKELLQDEWFEDAA</sequence>
<evidence type="ECO:0000256" key="1">
    <source>
        <dbReference type="ARBA" id="ARBA00022527"/>
    </source>
</evidence>
<accession>A0A284QXN7</accession>
<dbReference type="Pfam" id="PF00069">
    <property type="entry name" value="Pkinase"/>
    <property type="match status" value="1"/>
</dbReference>
<proteinExistence type="predicted"/>
<feature type="region of interest" description="Disordered" evidence="6">
    <location>
        <begin position="1"/>
        <end position="35"/>
    </location>
</feature>
<dbReference type="GO" id="GO:0005634">
    <property type="term" value="C:nucleus"/>
    <property type="evidence" value="ECO:0007669"/>
    <property type="project" value="TreeGrafter"/>
</dbReference>
<dbReference type="SUPFAM" id="SSF56112">
    <property type="entry name" value="Protein kinase-like (PK-like)"/>
    <property type="match status" value="1"/>
</dbReference>
<dbReference type="OrthoDB" id="5979581at2759"/>
<dbReference type="GO" id="GO:0004674">
    <property type="term" value="F:protein serine/threonine kinase activity"/>
    <property type="evidence" value="ECO:0007669"/>
    <property type="project" value="UniProtKB-KW"/>
</dbReference>
<evidence type="ECO:0000313" key="8">
    <source>
        <dbReference type="EMBL" id="SJL01239.1"/>
    </source>
</evidence>
<dbReference type="SMART" id="SM00220">
    <property type="entry name" value="S_TKc"/>
    <property type="match status" value="1"/>
</dbReference>
<dbReference type="EMBL" id="FUEG01000003">
    <property type="protein sequence ID" value="SJL01239.1"/>
    <property type="molecule type" value="Genomic_DNA"/>
</dbReference>
<dbReference type="Gene3D" id="1.10.510.10">
    <property type="entry name" value="Transferase(Phosphotransferase) domain 1"/>
    <property type="match status" value="1"/>
</dbReference>
<dbReference type="AlphaFoldDB" id="A0A284QXN7"/>
<evidence type="ECO:0000256" key="4">
    <source>
        <dbReference type="ARBA" id="ARBA00022777"/>
    </source>
</evidence>
<gene>
    <name evidence="8" type="ORF">ARMOST_04557</name>
</gene>
<evidence type="ECO:0000259" key="7">
    <source>
        <dbReference type="PROSITE" id="PS50011"/>
    </source>
</evidence>
<keyword evidence="4" id="KW-0418">Kinase</keyword>
<dbReference type="InterPro" id="IPR051175">
    <property type="entry name" value="CLK_kinases"/>
</dbReference>
<feature type="domain" description="Protein kinase" evidence="7">
    <location>
        <begin position="165"/>
        <end position="564"/>
    </location>
</feature>
<dbReference type="Gene3D" id="3.30.200.20">
    <property type="entry name" value="Phosphorylase Kinase, domain 1"/>
    <property type="match status" value="2"/>
</dbReference>
<evidence type="ECO:0000256" key="2">
    <source>
        <dbReference type="ARBA" id="ARBA00022679"/>
    </source>
</evidence>
<dbReference type="PROSITE" id="PS50011">
    <property type="entry name" value="PROTEIN_KINASE_DOM"/>
    <property type="match status" value="1"/>
</dbReference>
<evidence type="ECO:0000256" key="3">
    <source>
        <dbReference type="ARBA" id="ARBA00022741"/>
    </source>
</evidence>
<dbReference type="STRING" id="47428.A0A284QXN7"/>
<keyword evidence="3" id="KW-0547">Nucleotide-binding</keyword>
<dbReference type="GO" id="GO:0043484">
    <property type="term" value="P:regulation of RNA splicing"/>
    <property type="evidence" value="ECO:0007669"/>
    <property type="project" value="TreeGrafter"/>
</dbReference>
<keyword evidence="2" id="KW-0808">Transferase</keyword>
<name>A0A284QXN7_ARMOS</name>
<evidence type="ECO:0000256" key="5">
    <source>
        <dbReference type="ARBA" id="ARBA00022840"/>
    </source>
</evidence>
<evidence type="ECO:0000313" key="9">
    <source>
        <dbReference type="Proteomes" id="UP000219338"/>
    </source>
</evidence>
<dbReference type="GO" id="GO:0005524">
    <property type="term" value="F:ATP binding"/>
    <property type="evidence" value="ECO:0007669"/>
    <property type="project" value="UniProtKB-KW"/>
</dbReference>
<dbReference type="InterPro" id="IPR000719">
    <property type="entry name" value="Prot_kinase_dom"/>
</dbReference>